<dbReference type="OrthoDB" id="43980at2"/>
<reference evidence="2 3" key="1">
    <citation type="submission" date="2018-10" db="EMBL/GenBank/DDBJ databases">
        <title>Falsibacillus sp. genome draft.</title>
        <authorList>
            <person name="Shi S."/>
        </authorList>
    </citation>
    <scope>NUCLEOTIDE SEQUENCE [LARGE SCALE GENOMIC DNA]</scope>
    <source>
        <strain evidence="2 3">GY 10110</strain>
    </source>
</reference>
<keyword evidence="3" id="KW-1185">Reference proteome</keyword>
<evidence type="ECO:0000313" key="2">
    <source>
        <dbReference type="EMBL" id="RLQ94373.1"/>
    </source>
</evidence>
<organism evidence="2 3">
    <name type="scientific">Falsibacillus albus</name>
    <dbReference type="NCBI Taxonomy" id="2478915"/>
    <lineage>
        <taxon>Bacteria</taxon>
        <taxon>Bacillati</taxon>
        <taxon>Bacillota</taxon>
        <taxon>Bacilli</taxon>
        <taxon>Bacillales</taxon>
        <taxon>Bacillaceae</taxon>
        <taxon>Falsibacillus</taxon>
    </lineage>
</organism>
<dbReference type="Pfam" id="PF01909">
    <property type="entry name" value="NTP_transf_2"/>
    <property type="match status" value="1"/>
</dbReference>
<dbReference type="GO" id="GO:0016779">
    <property type="term" value="F:nucleotidyltransferase activity"/>
    <property type="evidence" value="ECO:0007669"/>
    <property type="project" value="InterPro"/>
</dbReference>
<dbReference type="Proteomes" id="UP000276770">
    <property type="component" value="Unassembled WGS sequence"/>
</dbReference>
<dbReference type="AlphaFoldDB" id="A0A3L7JUB2"/>
<sequence>MSPLEAAKRFIDEQYSECSGAMLAGSVVRGEQTETSDLDIVIFVDGLQSAYRESVIFNGWPIEMFVHSMTSYEAYFKSDYDRARPSLQRMLAEGIIIKDFAGLEMIKKQAEGILDEGPAPWTDETIKMKQYFITDALDDFIGSNKRSESIFIASSLADQVHEFILRTNRKWIGASKWIVRALRNHDEGIAHQFVDAFDKFYVTGEKDAVIEFVNQVLEPFGGSLFAGFSMGKQTVEKGGH</sequence>
<keyword evidence="2" id="KW-0808">Transferase</keyword>
<dbReference type="Gene3D" id="3.30.460.10">
    <property type="entry name" value="Beta Polymerase, domain 2"/>
    <property type="match status" value="1"/>
</dbReference>
<dbReference type="InterPro" id="IPR043519">
    <property type="entry name" value="NT_sf"/>
</dbReference>
<protein>
    <submittedName>
        <fullName evidence="2">Nucleotidyltransferase domain-containing protein</fullName>
    </submittedName>
</protein>
<name>A0A3L7JUB2_9BACI</name>
<accession>A0A3L7JUB2</accession>
<comment type="caution">
    <text evidence="2">The sequence shown here is derived from an EMBL/GenBank/DDBJ whole genome shotgun (WGS) entry which is preliminary data.</text>
</comment>
<feature type="domain" description="Polymerase nucleotidyl transferase" evidence="1">
    <location>
        <begin position="16"/>
        <end position="49"/>
    </location>
</feature>
<evidence type="ECO:0000313" key="3">
    <source>
        <dbReference type="Proteomes" id="UP000276770"/>
    </source>
</evidence>
<dbReference type="SUPFAM" id="SSF81301">
    <property type="entry name" value="Nucleotidyltransferase"/>
    <property type="match status" value="1"/>
</dbReference>
<gene>
    <name evidence="2" type="ORF">D9X91_14810</name>
</gene>
<proteinExistence type="predicted"/>
<evidence type="ECO:0000259" key="1">
    <source>
        <dbReference type="Pfam" id="PF01909"/>
    </source>
</evidence>
<dbReference type="InterPro" id="IPR002934">
    <property type="entry name" value="Polymerase_NTP_transf_dom"/>
</dbReference>
<dbReference type="RefSeq" id="WP_121681464.1">
    <property type="nucleotide sequence ID" value="NZ_RCVZ01000010.1"/>
</dbReference>
<dbReference type="CDD" id="cd05403">
    <property type="entry name" value="NT_KNTase_like"/>
    <property type="match status" value="1"/>
</dbReference>
<dbReference type="EMBL" id="RCVZ01000010">
    <property type="protein sequence ID" value="RLQ94373.1"/>
    <property type="molecule type" value="Genomic_DNA"/>
</dbReference>